<reference evidence="2" key="1">
    <citation type="submission" date="2023-03" db="EMBL/GenBank/DDBJ databases">
        <title>Near-Complete genome sequence of Lipomyces tetrasporous NRRL Y-64009, an oleaginous yeast capable of growing on lignocellulosic hydrolysates.</title>
        <authorList>
            <consortium name="Lawrence Berkeley National Laboratory"/>
            <person name="Jagtap S.S."/>
            <person name="Liu J.-J."/>
            <person name="Walukiewicz H.E."/>
            <person name="Pangilinan J."/>
            <person name="Lipzen A."/>
            <person name="Ahrendt S."/>
            <person name="Koriabine M."/>
            <person name="Cobaugh K."/>
            <person name="Salamov A."/>
            <person name="Yoshinaga Y."/>
            <person name="Ng V."/>
            <person name="Daum C."/>
            <person name="Grigoriev I.V."/>
            <person name="Slininger P.J."/>
            <person name="Dien B.S."/>
            <person name="Jin Y.-S."/>
            <person name="Rao C.V."/>
        </authorList>
    </citation>
    <scope>NUCLEOTIDE SEQUENCE</scope>
    <source>
        <strain evidence="2">NRRL Y-64009</strain>
    </source>
</reference>
<gene>
    <name evidence="2" type="ORF">POJ06DRAFT_247893</name>
</gene>
<feature type="region of interest" description="Disordered" evidence="1">
    <location>
        <begin position="1"/>
        <end position="76"/>
    </location>
</feature>
<feature type="compositionally biased region" description="Basic and acidic residues" evidence="1">
    <location>
        <begin position="64"/>
        <end position="76"/>
    </location>
</feature>
<dbReference type="EMBL" id="JARPMG010000003">
    <property type="protein sequence ID" value="KAJ8101786.1"/>
    <property type="molecule type" value="Genomic_DNA"/>
</dbReference>
<organism evidence="2 3">
    <name type="scientific">Lipomyces tetrasporus</name>
    <dbReference type="NCBI Taxonomy" id="54092"/>
    <lineage>
        <taxon>Eukaryota</taxon>
        <taxon>Fungi</taxon>
        <taxon>Dikarya</taxon>
        <taxon>Ascomycota</taxon>
        <taxon>Saccharomycotina</taxon>
        <taxon>Lipomycetes</taxon>
        <taxon>Lipomycetales</taxon>
        <taxon>Lipomycetaceae</taxon>
        <taxon>Lipomyces</taxon>
    </lineage>
</organism>
<keyword evidence="3" id="KW-1185">Reference proteome</keyword>
<feature type="region of interest" description="Disordered" evidence="1">
    <location>
        <begin position="217"/>
        <end position="285"/>
    </location>
</feature>
<name>A0AAD7VU93_9ASCO</name>
<feature type="compositionally biased region" description="Polar residues" evidence="1">
    <location>
        <begin position="1"/>
        <end position="11"/>
    </location>
</feature>
<evidence type="ECO:0000256" key="1">
    <source>
        <dbReference type="SAM" id="MobiDB-lite"/>
    </source>
</evidence>
<dbReference type="RefSeq" id="XP_056045236.1">
    <property type="nucleotide sequence ID" value="XM_056186949.1"/>
</dbReference>
<feature type="compositionally biased region" description="Basic and acidic residues" evidence="1">
    <location>
        <begin position="224"/>
        <end position="235"/>
    </location>
</feature>
<dbReference type="AlphaFoldDB" id="A0AAD7VU93"/>
<dbReference type="Pfam" id="PF09725">
    <property type="entry name" value="Fra10Ac1"/>
    <property type="match status" value="1"/>
</dbReference>
<sequence>MTDNKYSSTFRQELAVATKSGVTPEQHRPHQVTERDLLHKHHRLLREDDKDDVQDDGSGTASSESKDYEEVARNRPVDRVERANEYGKEIAKEYYKKLVKDFPLLDLSRYKEGMVALRWRTMAEFRKNKGGANGICAEISCTERDKDYAPNAEDDYDYNSKQSEEFLEKRQVLFKYLETSTDGTRQEQKTIMVSCWLCPHHGRRLDKSHEYEKVLQASVSSRSIESRERRHDRQIGHHGHRHHSQVSGRRRSASPKHSTYREGSRPRNSSHNYEQDMGPSRIDSS</sequence>
<protein>
    <submittedName>
        <fullName evidence="2">Folate-sensitive fragile site protein Fra10Ac1-domain-containing protein</fullName>
    </submittedName>
</protein>
<evidence type="ECO:0000313" key="3">
    <source>
        <dbReference type="Proteomes" id="UP001217417"/>
    </source>
</evidence>
<dbReference type="GeneID" id="80882115"/>
<dbReference type="InterPro" id="IPR019129">
    <property type="entry name" value="Folate-sensitive_fs_Fra10Ac1"/>
</dbReference>
<evidence type="ECO:0000313" key="2">
    <source>
        <dbReference type="EMBL" id="KAJ8101786.1"/>
    </source>
</evidence>
<dbReference type="Proteomes" id="UP001217417">
    <property type="component" value="Unassembled WGS sequence"/>
</dbReference>
<proteinExistence type="predicted"/>
<comment type="caution">
    <text evidence="2">The sequence shown here is derived from an EMBL/GenBank/DDBJ whole genome shotgun (WGS) entry which is preliminary data.</text>
</comment>
<feature type="compositionally biased region" description="Basic residues" evidence="1">
    <location>
        <begin position="236"/>
        <end position="254"/>
    </location>
</feature>
<feature type="compositionally biased region" description="Basic and acidic residues" evidence="1">
    <location>
        <begin position="25"/>
        <end position="37"/>
    </location>
</feature>
<accession>A0AAD7VU93</accession>